<keyword evidence="2" id="KW-0472">Membrane</keyword>
<evidence type="ECO:0000256" key="2">
    <source>
        <dbReference type="SAM" id="Phobius"/>
    </source>
</evidence>
<evidence type="ECO:0000313" key="3">
    <source>
        <dbReference type="EMBL" id="KAK5107638.1"/>
    </source>
</evidence>
<comment type="caution">
    <text evidence="3">The sequence shown here is derived from an EMBL/GenBank/DDBJ whole genome shotgun (WGS) entry which is preliminary data.</text>
</comment>
<evidence type="ECO:0000313" key="4">
    <source>
        <dbReference type="Proteomes" id="UP001310890"/>
    </source>
</evidence>
<feature type="transmembrane region" description="Helical" evidence="2">
    <location>
        <begin position="16"/>
        <end position="35"/>
    </location>
</feature>
<feature type="region of interest" description="Disordered" evidence="1">
    <location>
        <begin position="177"/>
        <end position="219"/>
    </location>
</feature>
<sequence>MHFPPNQPIPDQTLRLLNLAALPIGLAFLIPYGVIAHQVTPAIGLAPLGLSATLSCALLLLHKRKGGDWKPSNFFARLRTLLDLLCALSLIGILIPGWAVLASGRTGGWGTWRLSGGTTMVGVYGTIPLMMCFVISTFLSFRDLHHWRPQKATCPHCHASLSTTVHRNATYTPVHADEEATPGMQERSKESSPVAEPVASSSATCTPRPSTDDENARLL</sequence>
<feature type="transmembrane region" description="Helical" evidence="2">
    <location>
        <begin position="81"/>
        <end position="101"/>
    </location>
</feature>
<dbReference type="Proteomes" id="UP001310890">
    <property type="component" value="Unassembled WGS sequence"/>
</dbReference>
<proteinExistence type="predicted"/>
<accession>A0AAN7TK49</accession>
<feature type="compositionally biased region" description="Low complexity" evidence="1">
    <location>
        <begin position="191"/>
        <end position="203"/>
    </location>
</feature>
<feature type="transmembrane region" description="Helical" evidence="2">
    <location>
        <begin position="41"/>
        <end position="61"/>
    </location>
</feature>
<protein>
    <submittedName>
        <fullName evidence="3">Uncharacterized protein</fullName>
    </submittedName>
</protein>
<dbReference type="AlphaFoldDB" id="A0AAN7TK49"/>
<name>A0AAN7TK49_9PEZI</name>
<dbReference type="EMBL" id="JAVRRL010000113">
    <property type="protein sequence ID" value="KAK5107638.1"/>
    <property type="molecule type" value="Genomic_DNA"/>
</dbReference>
<keyword evidence="2" id="KW-1133">Transmembrane helix</keyword>
<feature type="transmembrane region" description="Helical" evidence="2">
    <location>
        <begin position="121"/>
        <end position="141"/>
    </location>
</feature>
<organism evidence="3 4">
    <name type="scientific">Meristemomyces frigidus</name>
    <dbReference type="NCBI Taxonomy" id="1508187"/>
    <lineage>
        <taxon>Eukaryota</taxon>
        <taxon>Fungi</taxon>
        <taxon>Dikarya</taxon>
        <taxon>Ascomycota</taxon>
        <taxon>Pezizomycotina</taxon>
        <taxon>Dothideomycetes</taxon>
        <taxon>Dothideomycetidae</taxon>
        <taxon>Mycosphaerellales</taxon>
        <taxon>Teratosphaeriaceae</taxon>
        <taxon>Meristemomyces</taxon>
    </lineage>
</organism>
<feature type="compositionally biased region" description="Basic and acidic residues" evidence="1">
    <location>
        <begin position="210"/>
        <end position="219"/>
    </location>
</feature>
<keyword evidence="2" id="KW-0812">Transmembrane</keyword>
<evidence type="ECO:0000256" key="1">
    <source>
        <dbReference type="SAM" id="MobiDB-lite"/>
    </source>
</evidence>
<gene>
    <name evidence="3" type="ORF">LTR62_000973</name>
</gene>
<reference evidence="3" key="1">
    <citation type="submission" date="2023-08" db="EMBL/GenBank/DDBJ databases">
        <title>Black Yeasts Isolated from many extreme environments.</title>
        <authorList>
            <person name="Coleine C."/>
            <person name="Stajich J.E."/>
            <person name="Selbmann L."/>
        </authorList>
    </citation>
    <scope>NUCLEOTIDE SEQUENCE</scope>
    <source>
        <strain evidence="3">CCFEE 5401</strain>
    </source>
</reference>